<dbReference type="EMBL" id="BARW01018284">
    <property type="protein sequence ID" value="GAI97165.1"/>
    <property type="molecule type" value="Genomic_DNA"/>
</dbReference>
<dbReference type="InterPro" id="IPR013805">
    <property type="entry name" value="GrpE_CC"/>
</dbReference>
<evidence type="ECO:0008006" key="9">
    <source>
        <dbReference type="Google" id="ProtNLM"/>
    </source>
</evidence>
<keyword evidence="6" id="KW-0143">Chaperone</keyword>
<dbReference type="PANTHER" id="PTHR21237:SF23">
    <property type="entry name" value="GRPE PROTEIN HOMOLOG, MITOCHONDRIAL"/>
    <property type="match status" value="1"/>
</dbReference>
<organism evidence="8">
    <name type="scientific">marine sediment metagenome</name>
    <dbReference type="NCBI Taxonomy" id="412755"/>
    <lineage>
        <taxon>unclassified sequences</taxon>
        <taxon>metagenomes</taxon>
        <taxon>ecological metagenomes</taxon>
    </lineage>
</organism>
<comment type="similarity">
    <text evidence="2">Belongs to the GrpE family.</text>
</comment>
<evidence type="ECO:0000313" key="8">
    <source>
        <dbReference type="EMBL" id="GAI97165.1"/>
    </source>
</evidence>
<dbReference type="FunFam" id="2.30.22.10:FF:000001">
    <property type="entry name" value="Protein GrpE"/>
    <property type="match status" value="1"/>
</dbReference>
<evidence type="ECO:0000256" key="6">
    <source>
        <dbReference type="ARBA" id="ARBA00023186"/>
    </source>
</evidence>
<feature type="non-terminal residue" evidence="8">
    <location>
        <position position="1"/>
    </location>
</feature>
<evidence type="ECO:0000256" key="4">
    <source>
        <dbReference type="ARBA" id="ARBA00022490"/>
    </source>
</evidence>
<evidence type="ECO:0000256" key="5">
    <source>
        <dbReference type="ARBA" id="ARBA00023016"/>
    </source>
</evidence>
<keyword evidence="5" id="KW-0346">Stress response</keyword>
<evidence type="ECO:0000256" key="7">
    <source>
        <dbReference type="SAM" id="MobiDB-lite"/>
    </source>
</evidence>
<dbReference type="InterPro" id="IPR000740">
    <property type="entry name" value="GrpE"/>
</dbReference>
<evidence type="ECO:0000256" key="1">
    <source>
        <dbReference type="ARBA" id="ARBA00004496"/>
    </source>
</evidence>
<accession>X1UBC8</accession>
<dbReference type="CDD" id="cd00446">
    <property type="entry name" value="GrpE"/>
    <property type="match status" value="1"/>
</dbReference>
<dbReference type="HAMAP" id="MF_01151">
    <property type="entry name" value="GrpE"/>
    <property type="match status" value="1"/>
</dbReference>
<dbReference type="SUPFAM" id="SSF58014">
    <property type="entry name" value="Coiled-coil domain of nucleotide exchange factor GrpE"/>
    <property type="match status" value="1"/>
</dbReference>
<dbReference type="PRINTS" id="PR00773">
    <property type="entry name" value="GRPEPROTEIN"/>
</dbReference>
<proteinExistence type="inferred from homology"/>
<comment type="subcellular location">
    <subcellularLocation>
        <location evidence="1">Cytoplasm</location>
    </subcellularLocation>
</comment>
<dbReference type="Gene3D" id="2.30.22.10">
    <property type="entry name" value="Head domain of nucleotide exchange factor GrpE"/>
    <property type="match status" value="1"/>
</dbReference>
<dbReference type="GO" id="GO:0006457">
    <property type="term" value="P:protein folding"/>
    <property type="evidence" value="ECO:0007669"/>
    <property type="project" value="InterPro"/>
</dbReference>
<dbReference type="InterPro" id="IPR009012">
    <property type="entry name" value="GrpE_head"/>
</dbReference>
<protein>
    <recommendedName>
        <fullName evidence="9">Nucleotide exchange factor GrpE</fullName>
    </recommendedName>
</protein>
<gene>
    <name evidence="8" type="ORF">S12H4_31344</name>
</gene>
<comment type="caution">
    <text evidence="8">The sequence shown here is derived from an EMBL/GenBank/DDBJ whole genome shotgun (WGS) entry which is preliminary data.</text>
</comment>
<dbReference type="PANTHER" id="PTHR21237">
    <property type="entry name" value="GRPE PROTEIN"/>
    <property type="match status" value="1"/>
</dbReference>
<comment type="subunit">
    <text evidence="3">Homodimer.</text>
</comment>
<dbReference type="GO" id="GO:0000774">
    <property type="term" value="F:adenyl-nucleotide exchange factor activity"/>
    <property type="evidence" value="ECO:0007669"/>
    <property type="project" value="InterPro"/>
</dbReference>
<evidence type="ECO:0000256" key="3">
    <source>
        <dbReference type="ARBA" id="ARBA00011738"/>
    </source>
</evidence>
<dbReference type="GO" id="GO:0042803">
    <property type="term" value="F:protein homodimerization activity"/>
    <property type="evidence" value="ECO:0007669"/>
    <property type="project" value="InterPro"/>
</dbReference>
<evidence type="ECO:0000256" key="2">
    <source>
        <dbReference type="ARBA" id="ARBA00009054"/>
    </source>
</evidence>
<dbReference type="GO" id="GO:0051087">
    <property type="term" value="F:protein-folding chaperone binding"/>
    <property type="evidence" value="ECO:0007669"/>
    <property type="project" value="InterPro"/>
</dbReference>
<feature type="compositionally biased region" description="Basic and acidic residues" evidence="7">
    <location>
        <begin position="1"/>
        <end position="13"/>
    </location>
</feature>
<dbReference type="Pfam" id="PF01025">
    <property type="entry name" value="GrpE"/>
    <property type="match status" value="1"/>
</dbReference>
<name>X1UBC8_9ZZZZ</name>
<dbReference type="GO" id="GO:0051082">
    <property type="term" value="F:unfolded protein binding"/>
    <property type="evidence" value="ECO:0007669"/>
    <property type="project" value="TreeGrafter"/>
</dbReference>
<dbReference type="SUPFAM" id="SSF51064">
    <property type="entry name" value="Head domain of nucleotide exchange factor GrpE"/>
    <property type="match status" value="1"/>
</dbReference>
<dbReference type="Gene3D" id="3.90.20.20">
    <property type="match status" value="1"/>
</dbReference>
<feature type="region of interest" description="Disordered" evidence="7">
    <location>
        <begin position="1"/>
        <end position="25"/>
    </location>
</feature>
<reference evidence="8" key="1">
    <citation type="journal article" date="2014" name="Front. Microbiol.">
        <title>High frequency of phylogenetically diverse reductive dehalogenase-homologous genes in deep subseafloor sedimentary metagenomes.</title>
        <authorList>
            <person name="Kawai M."/>
            <person name="Futagami T."/>
            <person name="Toyoda A."/>
            <person name="Takaki Y."/>
            <person name="Nishi S."/>
            <person name="Hori S."/>
            <person name="Arai W."/>
            <person name="Tsubouchi T."/>
            <person name="Morono Y."/>
            <person name="Uchiyama I."/>
            <person name="Ito T."/>
            <person name="Fujiyama A."/>
            <person name="Inagaki F."/>
            <person name="Takami H."/>
        </authorList>
    </citation>
    <scope>NUCLEOTIDE SEQUENCE</scope>
    <source>
        <strain evidence="8">Expedition CK06-06</strain>
    </source>
</reference>
<dbReference type="AlphaFoldDB" id="X1UBC8"/>
<dbReference type="GO" id="GO:0005737">
    <property type="term" value="C:cytoplasm"/>
    <property type="evidence" value="ECO:0007669"/>
    <property type="project" value="UniProtKB-SubCell"/>
</dbReference>
<sequence length="190" mass="21770">DQRGKVEKMKQQESEDPNSQVESEVAEIEDIEALKLALDKEKTKAEEYLAGWQRTQADFMNYKRRTEQEKEEISKFANSILMLNILPVLDDLERALTSIPPRLAKLSWVDGIRLIERKLRASLEAQGLSQIKALGEPFDPNLHEAARMDKGKEGIVIEEIQKGYTLHDRVIRPSKVVVGNGEEEEEKKEE</sequence>
<keyword evidence="4" id="KW-0963">Cytoplasm</keyword>